<dbReference type="AlphaFoldDB" id="A0A1W1BUN4"/>
<dbReference type="EMBL" id="FPHL01000014">
    <property type="protein sequence ID" value="SFV57195.1"/>
    <property type="molecule type" value="Genomic_DNA"/>
</dbReference>
<organism evidence="1">
    <name type="scientific">hydrothermal vent metagenome</name>
    <dbReference type="NCBI Taxonomy" id="652676"/>
    <lineage>
        <taxon>unclassified sequences</taxon>
        <taxon>metagenomes</taxon>
        <taxon>ecological metagenomes</taxon>
    </lineage>
</organism>
<gene>
    <name evidence="1" type="ORF">MNB_SV-10-501</name>
</gene>
<protein>
    <submittedName>
        <fullName evidence="1">Uncharacterized protein</fullName>
    </submittedName>
</protein>
<accession>A0A1W1BUN4</accession>
<evidence type="ECO:0000313" key="1">
    <source>
        <dbReference type="EMBL" id="SFV57195.1"/>
    </source>
</evidence>
<name>A0A1W1BUN4_9ZZZZ</name>
<reference evidence="1" key="1">
    <citation type="submission" date="2016-10" db="EMBL/GenBank/DDBJ databases">
        <authorList>
            <person name="de Groot N.N."/>
        </authorList>
    </citation>
    <scope>NUCLEOTIDE SEQUENCE</scope>
</reference>
<proteinExistence type="predicted"/>
<sequence>MSSENICRKSFFKKRNLCKKAKKYTNFIITIDKSKPFDYNCSPF</sequence>